<dbReference type="PROSITE" id="PS50850">
    <property type="entry name" value="MFS"/>
    <property type="match status" value="1"/>
</dbReference>
<protein>
    <submittedName>
        <fullName evidence="7">MFS transporter</fullName>
    </submittedName>
</protein>
<dbReference type="GO" id="GO:0005886">
    <property type="term" value="C:plasma membrane"/>
    <property type="evidence" value="ECO:0007669"/>
    <property type="project" value="TreeGrafter"/>
</dbReference>
<proteinExistence type="predicted"/>
<dbReference type="Pfam" id="PF07690">
    <property type="entry name" value="MFS_1"/>
    <property type="match status" value="1"/>
</dbReference>
<dbReference type="PANTHER" id="PTHR23521:SF3">
    <property type="entry name" value="MFS TRANSPORTER"/>
    <property type="match status" value="1"/>
</dbReference>
<dbReference type="STRING" id="1472378.AU381_01105"/>
<keyword evidence="1 5" id="KW-0812">Transmembrane</keyword>
<feature type="region of interest" description="Disordered" evidence="4">
    <location>
        <begin position="403"/>
        <end position="431"/>
    </location>
</feature>
<feature type="domain" description="Major facilitator superfamily (MFS) profile" evidence="6">
    <location>
        <begin position="198"/>
        <end position="431"/>
    </location>
</feature>
<feature type="transmembrane region" description="Helical" evidence="5">
    <location>
        <begin position="322"/>
        <end position="347"/>
    </location>
</feature>
<sequence>MSQIRPLIPLLLTAGILIGGNGLQGTFISLRALEEGFSTSLIGLVGAGYNVGFAIGCVYVTRILRSIGHIRTFSAMAAIASAAAIAMVLVIEPAFWFLMRLVAGICFAGLFATVESWLNASVTNANRARTLSIYRLVDLGSVTAAQYLIPGVGIGGFELFAIISMALTLSLVPISFADRSSPIAPEAIRFDVKALWNISPLATIGCIVVGLTNAAFRSLGPIYAQEIGLSVTAIATFMSAGIIGGVVLQYPLGHYSDQIDRRLIILIATFGSLVAGLFLAFGAGSDEWLNFAGIFAFGAFAMPLYSLCSAHANDHAAEGQHALVSAGMLFFWSLGAIIGPLFASFLLDLFGPRALFIYTAAILFLFMLYTLQRMTARKPIPTDERSMPFRNLLRTSSFFNKLAGGSQPQRNGPELRQDARSDRIAEREDQV</sequence>
<dbReference type="OrthoDB" id="9810614at2"/>
<dbReference type="AlphaFoldDB" id="A0A178XZ22"/>
<feature type="compositionally biased region" description="Basic and acidic residues" evidence="4">
    <location>
        <begin position="413"/>
        <end position="431"/>
    </location>
</feature>
<feature type="transmembrane region" description="Helical" evidence="5">
    <location>
        <begin position="353"/>
        <end position="371"/>
    </location>
</feature>
<feature type="transmembrane region" description="Helical" evidence="5">
    <location>
        <begin position="132"/>
        <end position="149"/>
    </location>
</feature>
<name>A0A178XZ22_9HYPH</name>
<evidence type="ECO:0000313" key="8">
    <source>
        <dbReference type="Proteomes" id="UP000094025"/>
    </source>
</evidence>
<dbReference type="InterPro" id="IPR047200">
    <property type="entry name" value="MFS_YcaD-like"/>
</dbReference>
<dbReference type="Proteomes" id="UP000094025">
    <property type="component" value="Unassembled WGS sequence"/>
</dbReference>
<dbReference type="InterPro" id="IPR011701">
    <property type="entry name" value="MFS"/>
</dbReference>
<feature type="transmembrane region" description="Helical" evidence="5">
    <location>
        <begin position="288"/>
        <end position="310"/>
    </location>
</feature>
<evidence type="ECO:0000256" key="4">
    <source>
        <dbReference type="SAM" id="MobiDB-lite"/>
    </source>
</evidence>
<feature type="transmembrane region" description="Helical" evidence="5">
    <location>
        <begin position="155"/>
        <end position="174"/>
    </location>
</feature>
<feature type="transmembrane region" description="Helical" evidence="5">
    <location>
        <begin position="41"/>
        <end position="61"/>
    </location>
</feature>
<dbReference type="Gene3D" id="1.20.1250.20">
    <property type="entry name" value="MFS general substrate transporter like domains"/>
    <property type="match status" value="2"/>
</dbReference>
<evidence type="ECO:0000256" key="1">
    <source>
        <dbReference type="ARBA" id="ARBA00022692"/>
    </source>
</evidence>
<organism evidence="7 8">
    <name type="scientific">Sinorhizobium glycinis</name>
    <dbReference type="NCBI Taxonomy" id="1472378"/>
    <lineage>
        <taxon>Bacteria</taxon>
        <taxon>Pseudomonadati</taxon>
        <taxon>Pseudomonadota</taxon>
        <taxon>Alphaproteobacteria</taxon>
        <taxon>Hyphomicrobiales</taxon>
        <taxon>Rhizobiaceae</taxon>
        <taxon>Sinorhizobium/Ensifer group</taxon>
        <taxon>Sinorhizobium</taxon>
    </lineage>
</organism>
<dbReference type="SUPFAM" id="SSF103473">
    <property type="entry name" value="MFS general substrate transporter"/>
    <property type="match status" value="1"/>
</dbReference>
<feature type="transmembrane region" description="Helical" evidence="5">
    <location>
        <begin position="97"/>
        <end position="120"/>
    </location>
</feature>
<keyword evidence="2 5" id="KW-1133">Transmembrane helix</keyword>
<feature type="transmembrane region" description="Helical" evidence="5">
    <location>
        <begin position="263"/>
        <end position="282"/>
    </location>
</feature>
<comment type="caution">
    <text evidence="7">The sequence shown here is derived from an EMBL/GenBank/DDBJ whole genome shotgun (WGS) entry which is preliminary data.</text>
</comment>
<keyword evidence="3 5" id="KW-0472">Membrane</keyword>
<feature type="transmembrane region" description="Helical" evidence="5">
    <location>
        <begin position="194"/>
        <end position="215"/>
    </location>
</feature>
<dbReference type="InterPro" id="IPR020846">
    <property type="entry name" value="MFS_dom"/>
</dbReference>
<accession>A0A178XZ22</accession>
<dbReference type="PANTHER" id="PTHR23521">
    <property type="entry name" value="TRANSPORTER MFS SUPERFAMILY"/>
    <property type="match status" value="1"/>
</dbReference>
<dbReference type="CDD" id="cd17477">
    <property type="entry name" value="MFS_YcaD_like"/>
    <property type="match status" value="1"/>
</dbReference>
<feature type="transmembrane region" description="Helical" evidence="5">
    <location>
        <begin position="73"/>
        <end position="91"/>
    </location>
</feature>
<gene>
    <name evidence="7" type="ORF">AU381_01105</name>
</gene>
<keyword evidence="8" id="KW-1185">Reference proteome</keyword>
<evidence type="ECO:0000259" key="6">
    <source>
        <dbReference type="PROSITE" id="PS50850"/>
    </source>
</evidence>
<feature type="transmembrane region" description="Helical" evidence="5">
    <location>
        <begin position="227"/>
        <end position="251"/>
    </location>
</feature>
<dbReference type="EMBL" id="LPUX01000053">
    <property type="protein sequence ID" value="OAP40540.1"/>
    <property type="molecule type" value="Genomic_DNA"/>
</dbReference>
<dbReference type="InterPro" id="IPR036259">
    <property type="entry name" value="MFS_trans_sf"/>
</dbReference>
<dbReference type="GO" id="GO:0022857">
    <property type="term" value="F:transmembrane transporter activity"/>
    <property type="evidence" value="ECO:0007669"/>
    <property type="project" value="InterPro"/>
</dbReference>
<evidence type="ECO:0000256" key="3">
    <source>
        <dbReference type="ARBA" id="ARBA00023136"/>
    </source>
</evidence>
<evidence type="ECO:0000256" key="2">
    <source>
        <dbReference type="ARBA" id="ARBA00022989"/>
    </source>
</evidence>
<reference evidence="7 8" key="1">
    <citation type="journal article" date="2016" name="Int. J. Syst. Evol. Microbiol.">
        <title>Ensifer glycinis sp. nov., an novel rhizobial species associated with Glycine spp.</title>
        <authorList>
            <person name="Yan H."/>
            <person name="Yan J."/>
            <person name="Sui X.H."/>
            <person name="Wang E.T."/>
            <person name="Chen W.X."/>
            <person name="Zhang X.X."/>
            <person name="Chen W.F."/>
        </authorList>
    </citation>
    <scope>NUCLEOTIDE SEQUENCE [LARGE SCALE GENOMIC DNA]</scope>
    <source>
        <strain evidence="7 8">CCBAU 23380</strain>
    </source>
</reference>
<evidence type="ECO:0000256" key="5">
    <source>
        <dbReference type="SAM" id="Phobius"/>
    </source>
</evidence>
<evidence type="ECO:0000313" key="7">
    <source>
        <dbReference type="EMBL" id="OAP40540.1"/>
    </source>
</evidence>